<dbReference type="SUPFAM" id="SSF52540">
    <property type="entry name" value="P-loop containing nucleoside triphosphate hydrolases"/>
    <property type="match status" value="1"/>
</dbReference>
<protein>
    <recommendedName>
        <fullName evidence="4">AIG1-type G domain-containing protein</fullName>
    </recommendedName>
</protein>
<evidence type="ECO:0000256" key="1">
    <source>
        <dbReference type="ARBA" id="ARBA00008535"/>
    </source>
</evidence>
<dbReference type="Proteomes" id="UP000018467">
    <property type="component" value="Unassembled WGS sequence"/>
</dbReference>
<dbReference type="InterPro" id="IPR045058">
    <property type="entry name" value="GIMA/IAN/Toc"/>
</dbReference>
<evidence type="ECO:0000313" key="5">
    <source>
        <dbReference type="Ensembl" id="ENSAMXP00000046314.1"/>
    </source>
</evidence>
<reference evidence="6" key="1">
    <citation type="submission" date="2013-03" db="EMBL/GenBank/DDBJ databases">
        <authorList>
            <person name="Jeffery W."/>
            <person name="Warren W."/>
            <person name="Wilson R.K."/>
        </authorList>
    </citation>
    <scope>NUCLEOTIDE SEQUENCE</scope>
    <source>
        <strain evidence="6">female</strain>
    </source>
</reference>
<dbReference type="GO" id="GO:0005525">
    <property type="term" value="F:GTP binding"/>
    <property type="evidence" value="ECO:0007669"/>
    <property type="project" value="UniProtKB-KW"/>
</dbReference>
<dbReference type="AlphaFoldDB" id="A0A3B1JY58"/>
<evidence type="ECO:0000256" key="2">
    <source>
        <dbReference type="ARBA" id="ARBA00022741"/>
    </source>
</evidence>
<dbReference type="PROSITE" id="PS51720">
    <property type="entry name" value="G_AIG1"/>
    <property type="match status" value="1"/>
</dbReference>
<reference evidence="5" key="3">
    <citation type="submission" date="2025-08" db="UniProtKB">
        <authorList>
            <consortium name="Ensembl"/>
        </authorList>
    </citation>
    <scope>IDENTIFICATION</scope>
</reference>
<comment type="similarity">
    <text evidence="1">Belongs to the TRAFAC class TrmE-Era-EngA-EngB-Septin-like GTPase superfamily. AIG1/Toc34/Toc159-like paraseptin GTPase family. IAN subfamily.</text>
</comment>
<feature type="domain" description="AIG1-type G" evidence="4">
    <location>
        <begin position="18"/>
        <end position="148"/>
    </location>
</feature>
<organism evidence="5 6">
    <name type="scientific">Astyanax mexicanus</name>
    <name type="common">Blind cave fish</name>
    <name type="synonym">Astyanax fasciatus mexicanus</name>
    <dbReference type="NCBI Taxonomy" id="7994"/>
    <lineage>
        <taxon>Eukaryota</taxon>
        <taxon>Metazoa</taxon>
        <taxon>Chordata</taxon>
        <taxon>Craniata</taxon>
        <taxon>Vertebrata</taxon>
        <taxon>Euteleostomi</taxon>
        <taxon>Actinopterygii</taxon>
        <taxon>Neopterygii</taxon>
        <taxon>Teleostei</taxon>
        <taxon>Ostariophysi</taxon>
        <taxon>Characiformes</taxon>
        <taxon>Characoidei</taxon>
        <taxon>Acestrorhamphidae</taxon>
        <taxon>Acestrorhamphinae</taxon>
        <taxon>Astyanax</taxon>
    </lineage>
</organism>
<proteinExistence type="inferred from homology"/>
<dbReference type="Bgee" id="ENSAMXG00000033374">
    <property type="expression patterns" value="Expressed in camera-type eye and 6 other cell types or tissues"/>
</dbReference>
<evidence type="ECO:0000313" key="6">
    <source>
        <dbReference type="Proteomes" id="UP000018467"/>
    </source>
</evidence>
<accession>A0A3B1JY58</accession>
<evidence type="ECO:0000259" key="4">
    <source>
        <dbReference type="PROSITE" id="PS51720"/>
    </source>
</evidence>
<dbReference type="PANTHER" id="PTHR10903">
    <property type="entry name" value="GTPASE, IMAP FAMILY MEMBER-RELATED"/>
    <property type="match status" value="1"/>
</dbReference>
<name>A0A3B1JY58_ASTMX</name>
<dbReference type="GeneTree" id="ENSGT01140000282522"/>
<keyword evidence="2" id="KW-0547">Nucleotide-binding</keyword>
<dbReference type="Ensembl" id="ENSAMXT00000039589.1">
    <property type="protein sequence ID" value="ENSAMXP00000046314.1"/>
    <property type="gene ID" value="ENSAMXG00000033374.1"/>
</dbReference>
<evidence type="ECO:0000256" key="3">
    <source>
        <dbReference type="ARBA" id="ARBA00023134"/>
    </source>
</evidence>
<dbReference type="Gene3D" id="3.40.50.300">
    <property type="entry name" value="P-loop containing nucleotide triphosphate hydrolases"/>
    <property type="match status" value="1"/>
</dbReference>
<dbReference type="STRING" id="7994.ENSAMXP00000046314"/>
<dbReference type="InParanoid" id="A0A3B1JY58"/>
<dbReference type="InterPro" id="IPR006703">
    <property type="entry name" value="G_AIG1"/>
</dbReference>
<reference evidence="6" key="2">
    <citation type="journal article" date="2014" name="Nat. Commun.">
        <title>The cavefish genome reveals candidate genes for eye loss.</title>
        <authorList>
            <person name="McGaugh S.E."/>
            <person name="Gross J.B."/>
            <person name="Aken B."/>
            <person name="Blin M."/>
            <person name="Borowsky R."/>
            <person name="Chalopin D."/>
            <person name="Hinaux H."/>
            <person name="Jeffery W.R."/>
            <person name="Keene A."/>
            <person name="Ma L."/>
            <person name="Minx P."/>
            <person name="Murphy D."/>
            <person name="O'Quin K.E."/>
            <person name="Retaux S."/>
            <person name="Rohner N."/>
            <person name="Searle S.M."/>
            <person name="Stahl B.A."/>
            <person name="Tabin C."/>
            <person name="Volff J.N."/>
            <person name="Yoshizawa M."/>
            <person name="Warren W.C."/>
        </authorList>
    </citation>
    <scope>NUCLEOTIDE SEQUENCE [LARGE SCALE GENOMIC DNA]</scope>
    <source>
        <strain evidence="6">female</strain>
    </source>
</reference>
<sequence length="148" mass="16073">VGGTSTVDRCSLTIVSTDPETRIVLLGKTGSGKSATGNNILGKQAFKVDSSFRSATVESERGYRDLGDGIIIVIDTPGQSDTRSPGKVKEQIDKAMKLAYPGVHVFLLVMRLDVKFSEEEQNSVKWILETLGEEVRNTLFCCSLTETS</sequence>
<reference evidence="5" key="4">
    <citation type="submission" date="2025-09" db="UniProtKB">
        <authorList>
            <consortium name="Ensembl"/>
        </authorList>
    </citation>
    <scope>IDENTIFICATION</scope>
</reference>
<dbReference type="InterPro" id="IPR027417">
    <property type="entry name" value="P-loop_NTPase"/>
</dbReference>
<keyword evidence="6" id="KW-1185">Reference proteome</keyword>
<dbReference type="PANTHER" id="PTHR10903:SF188">
    <property type="entry name" value="GTPASE IMAP FAMILY MEMBER 2-LIKE-RELATED"/>
    <property type="match status" value="1"/>
</dbReference>
<keyword evidence="3" id="KW-0342">GTP-binding</keyword>
<dbReference type="Pfam" id="PF04548">
    <property type="entry name" value="AIG1"/>
    <property type="match status" value="1"/>
</dbReference>